<dbReference type="InterPro" id="IPR011006">
    <property type="entry name" value="CheY-like_superfamily"/>
</dbReference>
<evidence type="ECO:0000259" key="6">
    <source>
        <dbReference type="PROSITE" id="PS50045"/>
    </source>
</evidence>
<dbReference type="GO" id="GO:0043565">
    <property type="term" value="F:sequence-specific DNA binding"/>
    <property type="evidence" value="ECO:0007669"/>
    <property type="project" value="InterPro"/>
</dbReference>
<dbReference type="Pfam" id="PF00072">
    <property type="entry name" value="Response_reg"/>
    <property type="match status" value="1"/>
</dbReference>
<dbReference type="PRINTS" id="PR01590">
    <property type="entry name" value="HTHFIS"/>
</dbReference>
<gene>
    <name evidence="8" type="primary">zraR_5</name>
    <name evidence="8" type="ORF">AW11_03121</name>
</gene>
<evidence type="ECO:0000256" key="4">
    <source>
        <dbReference type="ARBA" id="ARBA00023163"/>
    </source>
</evidence>
<dbReference type="InterPro" id="IPR025944">
    <property type="entry name" value="Sigma_54_int_dom_CS"/>
</dbReference>
<dbReference type="GO" id="GO:0005524">
    <property type="term" value="F:ATP binding"/>
    <property type="evidence" value="ECO:0007669"/>
    <property type="project" value="UniProtKB-KW"/>
</dbReference>
<dbReference type="Gene3D" id="3.40.50.2300">
    <property type="match status" value="1"/>
</dbReference>
<keyword evidence="5" id="KW-0597">Phosphoprotein</keyword>
<evidence type="ECO:0000256" key="2">
    <source>
        <dbReference type="ARBA" id="ARBA00022840"/>
    </source>
</evidence>
<evidence type="ECO:0000313" key="9">
    <source>
        <dbReference type="Proteomes" id="UP000022141"/>
    </source>
</evidence>
<dbReference type="PROSITE" id="PS00688">
    <property type="entry name" value="SIGMA54_INTERACT_3"/>
    <property type="match status" value="1"/>
</dbReference>
<dbReference type="SUPFAM" id="SSF52540">
    <property type="entry name" value="P-loop containing nucleoside triphosphate hydrolases"/>
    <property type="match status" value="1"/>
</dbReference>
<dbReference type="InterPro" id="IPR009057">
    <property type="entry name" value="Homeodomain-like_sf"/>
</dbReference>
<dbReference type="InterPro" id="IPR027417">
    <property type="entry name" value="P-loop_NTPase"/>
</dbReference>
<dbReference type="STRING" id="1454004.AW11_03121"/>
<evidence type="ECO:0000256" key="1">
    <source>
        <dbReference type="ARBA" id="ARBA00022741"/>
    </source>
</evidence>
<dbReference type="InterPro" id="IPR002197">
    <property type="entry name" value="HTH_Fis"/>
</dbReference>
<dbReference type="SMART" id="SM00382">
    <property type="entry name" value="AAA"/>
    <property type="match status" value="1"/>
</dbReference>
<comment type="caution">
    <text evidence="8">The sequence shown here is derived from an EMBL/GenBank/DDBJ whole genome shotgun (WGS) entry which is preliminary data.</text>
</comment>
<dbReference type="Pfam" id="PF25601">
    <property type="entry name" value="AAA_lid_14"/>
    <property type="match status" value="1"/>
</dbReference>
<keyword evidence="9" id="KW-1185">Reference proteome</keyword>
<evidence type="ECO:0000259" key="7">
    <source>
        <dbReference type="PROSITE" id="PS50110"/>
    </source>
</evidence>
<dbReference type="eggNOG" id="COG2204">
    <property type="taxonomic scope" value="Bacteria"/>
</dbReference>
<dbReference type="InterPro" id="IPR001789">
    <property type="entry name" value="Sig_transdc_resp-reg_receiver"/>
</dbReference>
<dbReference type="Gene3D" id="1.10.8.60">
    <property type="match status" value="1"/>
</dbReference>
<keyword evidence="4" id="KW-0804">Transcription</keyword>
<dbReference type="PANTHER" id="PTHR32071:SF13">
    <property type="entry name" value="RESPONSE REGULATOR HSFA"/>
    <property type="match status" value="1"/>
</dbReference>
<feature type="domain" description="Sigma-54 factor interaction" evidence="6">
    <location>
        <begin position="155"/>
        <end position="383"/>
    </location>
</feature>
<evidence type="ECO:0000313" key="8">
    <source>
        <dbReference type="EMBL" id="EXI86342.1"/>
    </source>
</evidence>
<organism evidence="8 9">
    <name type="scientific">Accumulibacter regalis</name>
    <dbReference type="NCBI Taxonomy" id="522306"/>
    <lineage>
        <taxon>Bacteria</taxon>
        <taxon>Pseudomonadati</taxon>
        <taxon>Pseudomonadota</taxon>
        <taxon>Betaproteobacteria</taxon>
        <taxon>Candidatus Accumulibacter</taxon>
    </lineage>
</organism>
<accession>A0A011QAT4</accession>
<reference evidence="8" key="1">
    <citation type="submission" date="2014-02" db="EMBL/GenBank/DDBJ databases">
        <title>Expanding our view of genomic diversity in Candidatus Accumulibacter clades.</title>
        <authorList>
            <person name="Skennerton C.T."/>
            <person name="Barr J.J."/>
            <person name="Slater F.R."/>
            <person name="Bond P.L."/>
            <person name="Tyson G.W."/>
        </authorList>
    </citation>
    <scope>NUCLEOTIDE SEQUENCE [LARGE SCALE GENOMIC DNA]</scope>
</reference>
<dbReference type="Gene3D" id="3.40.50.300">
    <property type="entry name" value="P-loop containing nucleotide triphosphate hydrolases"/>
    <property type="match status" value="1"/>
</dbReference>
<dbReference type="EMBL" id="JEMY01000044">
    <property type="protein sequence ID" value="EXI86342.1"/>
    <property type="molecule type" value="Genomic_DNA"/>
</dbReference>
<protein>
    <submittedName>
        <fullName evidence="8">Transcriptional regulatory protein ZraR</fullName>
    </submittedName>
</protein>
<dbReference type="PATRIC" id="fig|1454004.3.peg.3220"/>
<feature type="domain" description="Response regulatory" evidence="7">
    <location>
        <begin position="10"/>
        <end position="125"/>
    </location>
</feature>
<dbReference type="AlphaFoldDB" id="A0A011QAT4"/>
<dbReference type="InterPro" id="IPR002078">
    <property type="entry name" value="Sigma_54_int"/>
</dbReference>
<dbReference type="CDD" id="cd00009">
    <property type="entry name" value="AAA"/>
    <property type="match status" value="1"/>
</dbReference>
<proteinExistence type="predicted"/>
<dbReference type="Proteomes" id="UP000022141">
    <property type="component" value="Unassembled WGS sequence"/>
</dbReference>
<dbReference type="SUPFAM" id="SSF52172">
    <property type="entry name" value="CheY-like"/>
    <property type="match status" value="1"/>
</dbReference>
<dbReference type="PROSITE" id="PS00675">
    <property type="entry name" value="SIGMA54_INTERACT_1"/>
    <property type="match status" value="1"/>
</dbReference>
<dbReference type="PROSITE" id="PS50110">
    <property type="entry name" value="RESPONSE_REGULATORY"/>
    <property type="match status" value="1"/>
</dbReference>
<dbReference type="SMART" id="SM00448">
    <property type="entry name" value="REC"/>
    <property type="match status" value="1"/>
</dbReference>
<dbReference type="InterPro" id="IPR058031">
    <property type="entry name" value="AAA_lid_NorR"/>
</dbReference>
<dbReference type="Gene3D" id="1.10.10.60">
    <property type="entry name" value="Homeodomain-like"/>
    <property type="match status" value="1"/>
</dbReference>
<dbReference type="SUPFAM" id="SSF46689">
    <property type="entry name" value="Homeodomain-like"/>
    <property type="match status" value="1"/>
</dbReference>
<dbReference type="GO" id="GO:0006355">
    <property type="term" value="P:regulation of DNA-templated transcription"/>
    <property type="evidence" value="ECO:0007669"/>
    <property type="project" value="InterPro"/>
</dbReference>
<keyword evidence="3" id="KW-0805">Transcription regulation</keyword>
<dbReference type="PROSITE" id="PS50045">
    <property type="entry name" value="SIGMA54_INTERACT_4"/>
    <property type="match status" value="1"/>
</dbReference>
<keyword evidence="1" id="KW-0547">Nucleotide-binding</keyword>
<feature type="modified residue" description="4-aspartylphosphate" evidence="5">
    <location>
        <position position="60"/>
    </location>
</feature>
<evidence type="ECO:0000256" key="5">
    <source>
        <dbReference type="PROSITE-ProRule" id="PRU00169"/>
    </source>
</evidence>
<keyword evidence="2" id="KW-0067">ATP-binding</keyword>
<name>A0A011QAT4_ACCRE</name>
<dbReference type="InterPro" id="IPR003593">
    <property type="entry name" value="AAA+_ATPase"/>
</dbReference>
<sequence>MREQSFAGLPVLVVDDDHSVLHATAAVLHSAGVAKVQMVDDSRELLPALERQPASAVLLDLFMPHVTGNELLPEIVRLYPELPVIVMTAAQDVDTAVLSMKEGAFDYLVKPVEESRLLASVRHALEVQSLRRQMGALKHYLLSDCLQNGEAFAGIVTNSRKMRALFQYLEAVAASAEPVLISGETGAGKEMFAHALHRLSGLAGQFVQVNVAGLDDTLFSDTLFGHRKGAFTGADQNRPGLIAQAGGGTLFLDEIGDLSMASQVKLLRLLQEHMYFPLGSDVARPSDARVVCATNHNLAQAMRQNQFRSDLFYRLSVHQVEVPPLREHKEDIPLLLQHFLDEAATAINKTGPEPSNELITLLSNYHFPGNVRELRAMVFNAMALHRGGSVLAMESFRVAIQKQQKANIDDSTAEPPGGLPVIIPGRFPTLDEVEEAMVKEALRRAGGNQGIAATLLGLSRPALNRRLARRVLQANC</sequence>
<dbReference type="Pfam" id="PF00158">
    <property type="entry name" value="Sigma54_activat"/>
    <property type="match status" value="1"/>
</dbReference>
<dbReference type="InterPro" id="IPR025662">
    <property type="entry name" value="Sigma_54_int_dom_ATP-bd_1"/>
</dbReference>
<dbReference type="Pfam" id="PF02954">
    <property type="entry name" value="HTH_8"/>
    <property type="match status" value="1"/>
</dbReference>
<dbReference type="GO" id="GO:0000160">
    <property type="term" value="P:phosphorelay signal transduction system"/>
    <property type="evidence" value="ECO:0007669"/>
    <property type="project" value="InterPro"/>
</dbReference>
<dbReference type="FunFam" id="3.40.50.300:FF:000006">
    <property type="entry name" value="DNA-binding transcriptional regulator NtrC"/>
    <property type="match status" value="1"/>
</dbReference>
<dbReference type="PANTHER" id="PTHR32071">
    <property type="entry name" value="TRANSCRIPTIONAL REGULATORY PROTEIN"/>
    <property type="match status" value="1"/>
</dbReference>
<evidence type="ECO:0000256" key="3">
    <source>
        <dbReference type="ARBA" id="ARBA00023015"/>
    </source>
</evidence>